<sequence length="15" mass="1767">MAINNKTNYKNIDNN</sequence>
<dbReference type="EnsemblMetazoa" id="Aqu2.1.38666_001">
    <property type="protein sequence ID" value="Aqu2.1.38666_001"/>
    <property type="gene ID" value="Aqu2.1.38666"/>
</dbReference>
<dbReference type="InParanoid" id="A0A1X7VF62"/>
<proteinExistence type="predicted"/>
<accession>A0A1X7VF62</accession>
<name>A0A1X7VF62_AMPQE</name>
<organism evidence="1">
    <name type="scientific">Amphimedon queenslandica</name>
    <name type="common">Sponge</name>
    <dbReference type="NCBI Taxonomy" id="400682"/>
    <lineage>
        <taxon>Eukaryota</taxon>
        <taxon>Metazoa</taxon>
        <taxon>Porifera</taxon>
        <taxon>Demospongiae</taxon>
        <taxon>Heteroscleromorpha</taxon>
        <taxon>Haplosclerida</taxon>
        <taxon>Niphatidae</taxon>
        <taxon>Amphimedon</taxon>
    </lineage>
</organism>
<protein>
    <submittedName>
        <fullName evidence="1">Uncharacterized protein</fullName>
    </submittedName>
</protein>
<reference evidence="1" key="1">
    <citation type="submission" date="2017-05" db="UniProtKB">
        <authorList>
            <consortium name="EnsemblMetazoa"/>
        </authorList>
    </citation>
    <scope>IDENTIFICATION</scope>
</reference>
<evidence type="ECO:0000313" key="1">
    <source>
        <dbReference type="EnsemblMetazoa" id="Aqu2.1.38666_001"/>
    </source>
</evidence>